<sequence>MYYYWLQKASPAAKIPRLGCRCSRQTRFRFHSVSTRVTRPWPACSAPI</sequence>
<dbReference type="EMBL" id="GGEC01069019">
    <property type="protein sequence ID" value="MBX49503.1"/>
    <property type="molecule type" value="Transcribed_RNA"/>
</dbReference>
<dbReference type="AlphaFoldDB" id="A0A2P2P4C8"/>
<organism evidence="1">
    <name type="scientific">Rhizophora mucronata</name>
    <name type="common">Asiatic mangrove</name>
    <dbReference type="NCBI Taxonomy" id="61149"/>
    <lineage>
        <taxon>Eukaryota</taxon>
        <taxon>Viridiplantae</taxon>
        <taxon>Streptophyta</taxon>
        <taxon>Embryophyta</taxon>
        <taxon>Tracheophyta</taxon>
        <taxon>Spermatophyta</taxon>
        <taxon>Magnoliopsida</taxon>
        <taxon>eudicotyledons</taxon>
        <taxon>Gunneridae</taxon>
        <taxon>Pentapetalae</taxon>
        <taxon>rosids</taxon>
        <taxon>fabids</taxon>
        <taxon>Malpighiales</taxon>
        <taxon>Rhizophoraceae</taxon>
        <taxon>Rhizophora</taxon>
    </lineage>
</organism>
<evidence type="ECO:0000313" key="1">
    <source>
        <dbReference type="EMBL" id="MBX49503.1"/>
    </source>
</evidence>
<protein>
    <submittedName>
        <fullName evidence="1">Uncharacterized protein</fullName>
    </submittedName>
</protein>
<accession>A0A2P2P4C8</accession>
<reference evidence="1" key="1">
    <citation type="submission" date="2018-02" db="EMBL/GenBank/DDBJ databases">
        <title>Rhizophora mucronata_Transcriptome.</title>
        <authorList>
            <person name="Meera S.P."/>
            <person name="Sreeshan A."/>
            <person name="Augustine A."/>
        </authorList>
    </citation>
    <scope>NUCLEOTIDE SEQUENCE</scope>
    <source>
        <tissue evidence="1">Leaf</tissue>
    </source>
</reference>
<proteinExistence type="predicted"/>
<name>A0A2P2P4C8_RHIMU</name>